<dbReference type="Proteomes" id="UP000669179">
    <property type="component" value="Unassembled WGS sequence"/>
</dbReference>
<proteinExistence type="predicted"/>
<sequence length="77" mass="8542">MMALEFLGGDPESDDGQSPTVWRDTETGDYILRGWEVLDAATLAETGANPPRETLIRFPARMTQFFPEVNGGDPDLR</sequence>
<name>A0A939PK74_9ACTN</name>
<comment type="caution">
    <text evidence="2">The sequence shown here is derived from an EMBL/GenBank/DDBJ whole genome shotgun (WGS) entry which is preliminary data.</text>
</comment>
<keyword evidence="3" id="KW-1185">Reference proteome</keyword>
<feature type="region of interest" description="Disordered" evidence="1">
    <location>
        <begin position="1"/>
        <end position="23"/>
    </location>
</feature>
<reference evidence="2" key="1">
    <citation type="submission" date="2021-03" db="EMBL/GenBank/DDBJ databases">
        <authorList>
            <person name="Kanchanasin P."/>
            <person name="Saeng-In P."/>
            <person name="Phongsopitanun W."/>
            <person name="Yuki M."/>
            <person name="Kudo T."/>
            <person name="Ohkuma M."/>
            <person name="Tanasupawat S."/>
        </authorList>
    </citation>
    <scope>NUCLEOTIDE SEQUENCE</scope>
    <source>
        <strain evidence="2">GKU 128</strain>
    </source>
</reference>
<accession>A0A939PK74</accession>
<dbReference type="EMBL" id="JAGEOJ010000021">
    <property type="protein sequence ID" value="MBO2453643.1"/>
    <property type="molecule type" value="Genomic_DNA"/>
</dbReference>
<evidence type="ECO:0000313" key="2">
    <source>
        <dbReference type="EMBL" id="MBO2453643.1"/>
    </source>
</evidence>
<evidence type="ECO:0000256" key="1">
    <source>
        <dbReference type="SAM" id="MobiDB-lite"/>
    </source>
</evidence>
<organism evidence="2 3">
    <name type="scientific">Actinomadura barringtoniae</name>
    <dbReference type="NCBI Taxonomy" id="1427535"/>
    <lineage>
        <taxon>Bacteria</taxon>
        <taxon>Bacillati</taxon>
        <taxon>Actinomycetota</taxon>
        <taxon>Actinomycetes</taxon>
        <taxon>Streptosporangiales</taxon>
        <taxon>Thermomonosporaceae</taxon>
        <taxon>Actinomadura</taxon>
    </lineage>
</organism>
<protein>
    <submittedName>
        <fullName evidence="2">Uncharacterized protein</fullName>
    </submittedName>
</protein>
<dbReference type="RefSeq" id="WP_208261649.1">
    <property type="nucleotide sequence ID" value="NZ_JAGEOJ010000021.1"/>
</dbReference>
<evidence type="ECO:0000313" key="3">
    <source>
        <dbReference type="Proteomes" id="UP000669179"/>
    </source>
</evidence>
<dbReference type="AlphaFoldDB" id="A0A939PK74"/>
<gene>
    <name evidence="2" type="ORF">J4573_41600</name>
</gene>